<dbReference type="SUPFAM" id="SSF52266">
    <property type="entry name" value="SGNH hydrolase"/>
    <property type="match status" value="1"/>
</dbReference>
<dbReference type="Pfam" id="PF13472">
    <property type="entry name" value="Lipase_GDSL_2"/>
    <property type="match status" value="1"/>
</dbReference>
<evidence type="ECO:0000256" key="1">
    <source>
        <dbReference type="ARBA" id="ARBA00008668"/>
    </source>
</evidence>
<dbReference type="InterPro" id="IPR013830">
    <property type="entry name" value="SGNH_hydro"/>
</dbReference>
<evidence type="ECO:0000256" key="3">
    <source>
        <dbReference type="SAM" id="MobiDB-lite"/>
    </source>
</evidence>
<evidence type="ECO:0000313" key="6">
    <source>
        <dbReference type="Proteomes" id="UP001214854"/>
    </source>
</evidence>
<feature type="region of interest" description="Disordered" evidence="3">
    <location>
        <begin position="241"/>
        <end position="270"/>
    </location>
</feature>
<organism evidence="5 6">
    <name type="scientific">Asticcacaulis aquaticus</name>
    <dbReference type="NCBI Taxonomy" id="2984212"/>
    <lineage>
        <taxon>Bacteria</taxon>
        <taxon>Pseudomonadati</taxon>
        <taxon>Pseudomonadota</taxon>
        <taxon>Alphaproteobacteria</taxon>
        <taxon>Caulobacterales</taxon>
        <taxon>Caulobacteraceae</taxon>
        <taxon>Asticcacaulis</taxon>
    </lineage>
</organism>
<dbReference type="EMBL" id="JAQQKX010000001">
    <property type="protein sequence ID" value="MDC7682128.1"/>
    <property type="molecule type" value="Genomic_DNA"/>
</dbReference>
<feature type="domain" description="SGNH hydrolase-type esterase" evidence="4">
    <location>
        <begin position="81"/>
        <end position="229"/>
    </location>
</feature>
<sequence length="321" mass="34075">MMNPSHKPIGSDIYELARSCVAAFIGVALSVCPTSSLAEQAALKPTPTYLPAPVLDIPVSVSDAAARRKTGKVTLRKIILVGDSTVQVNSGWGGAFCAHHVTTYVACVNMGRGGRSTLSYRTEGSWDYALNEAKVPGYSQVFILIQFGHNDQPGKPGHSTDLQSEFPQNLTQFVVDARATGAVPILVTPLTRRVFVDGSLQDSLAPWAAAARKVANEMGVPLIDLHAMSVDTVQAMGPVESLSLSSKTPSTEELAAAKTGTSRGARKPAAPTVEVAVTENRPQTQTFDYTHLGARGAELFARQVAQTLVTIAPELQKQVLP</sequence>
<evidence type="ECO:0000259" key="4">
    <source>
        <dbReference type="Pfam" id="PF13472"/>
    </source>
</evidence>
<gene>
    <name evidence="5" type="ORF">PQU92_02505</name>
</gene>
<reference evidence="5 6" key="1">
    <citation type="submission" date="2023-01" db="EMBL/GenBank/DDBJ databases">
        <title>Novel species of the genus Asticcacaulis isolated from rivers.</title>
        <authorList>
            <person name="Lu H."/>
        </authorList>
    </citation>
    <scope>NUCLEOTIDE SEQUENCE [LARGE SCALE GENOMIC DNA]</scope>
    <source>
        <strain evidence="5 6">BYS171W</strain>
    </source>
</reference>
<accession>A0ABT5HPX9</accession>
<name>A0ABT5HPX9_9CAUL</name>
<dbReference type="PANTHER" id="PTHR43695:SF1">
    <property type="entry name" value="RHAMNOGALACTURONAN ACETYLESTERASE"/>
    <property type="match status" value="1"/>
</dbReference>
<dbReference type="InterPro" id="IPR036514">
    <property type="entry name" value="SGNH_hydro_sf"/>
</dbReference>
<dbReference type="Gene3D" id="3.40.50.1110">
    <property type="entry name" value="SGNH hydrolase"/>
    <property type="match status" value="1"/>
</dbReference>
<protein>
    <submittedName>
        <fullName evidence="5">Rhamnogalacturonan acetylesterase</fullName>
    </submittedName>
</protein>
<keyword evidence="6" id="KW-1185">Reference proteome</keyword>
<dbReference type="CDD" id="cd01821">
    <property type="entry name" value="Rhamnogalacturan_acetylesterase_like"/>
    <property type="match status" value="1"/>
</dbReference>
<comment type="similarity">
    <text evidence="1">Belongs to the 'GDSL' lipolytic enzyme family.</text>
</comment>
<proteinExistence type="inferred from homology"/>
<dbReference type="PANTHER" id="PTHR43695">
    <property type="entry name" value="PUTATIVE (AFU_ORTHOLOGUE AFUA_2G17250)-RELATED"/>
    <property type="match status" value="1"/>
</dbReference>
<dbReference type="Proteomes" id="UP001214854">
    <property type="component" value="Unassembled WGS sequence"/>
</dbReference>
<keyword evidence="2" id="KW-0378">Hydrolase</keyword>
<comment type="caution">
    <text evidence="5">The sequence shown here is derived from an EMBL/GenBank/DDBJ whole genome shotgun (WGS) entry which is preliminary data.</text>
</comment>
<dbReference type="InterPro" id="IPR037459">
    <property type="entry name" value="RhgT-like"/>
</dbReference>
<evidence type="ECO:0000313" key="5">
    <source>
        <dbReference type="EMBL" id="MDC7682128.1"/>
    </source>
</evidence>
<feature type="compositionally biased region" description="Polar residues" evidence="3">
    <location>
        <begin position="242"/>
        <end position="251"/>
    </location>
</feature>
<dbReference type="RefSeq" id="WP_272746631.1">
    <property type="nucleotide sequence ID" value="NZ_JAQQKX010000001.1"/>
</dbReference>
<evidence type="ECO:0000256" key="2">
    <source>
        <dbReference type="ARBA" id="ARBA00022801"/>
    </source>
</evidence>